<feature type="transmembrane region" description="Helical" evidence="6">
    <location>
        <begin position="379"/>
        <end position="401"/>
    </location>
</feature>
<name>D9YZ25_PROVU</name>
<keyword evidence="4 6" id="KW-1133">Transmembrane helix</keyword>
<dbReference type="EMBL" id="GU254061">
    <property type="protein sequence ID" value="ADL32312.1"/>
    <property type="molecule type" value="Genomic_DNA"/>
</dbReference>
<evidence type="ECO:0000256" key="2">
    <source>
        <dbReference type="ARBA" id="ARBA00022475"/>
    </source>
</evidence>
<keyword evidence="2" id="KW-1003">Cell membrane</keyword>
<organism evidence="7">
    <name type="scientific">Proteus vulgaris</name>
    <dbReference type="NCBI Taxonomy" id="585"/>
    <lineage>
        <taxon>Bacteria</taxon>
        <taxon>Pseudomonadati</taxon>
        <taxon>Pseudomonadota</taxon>
        <taxon>Gammaproteobacteria</taxon>
        <taxon>Enterobacterales</taxon>
        <taxon>Morganellaceae</taxon>
        <taxon>Proteus</taxon>
    </lineage>
</organism>
<keyword evidence="3 6" id="KW-0812">Transmembrane</keyword>
<feature type="transmembrane region" description="Helical" evidence="6">
    <location>
        <begin position="326"/>
        <end position="347"/>
    </location>
</feature>
<feature type="transmembrane region" description="Helical" evidence="6">
    <location>
        <begin position="109"/>
        <end position="128"/>
    </location>
</feature>
<feature type="transmembrane region" description="Helical" evidence="6">
    <location>
        <begin position="354"/>
        <end position="373"/>
    </location>
</feature>
<dbReference type="InterPro" id="IPR050833">
    <property type="entry name" value="Poly_Biosynth_Transport"/>
</dbReference>
<feature type="transmembrane region" description="Helical" evidence="6">
    <location>
        <begin position="284"/>
        <end position="306"/>
    </location>
</feature>
<keyword evidence="5 6" id="KW-0472">Membrane</keyword>
<gene>
    <name evidence="7" type="primary">wzx</name>
</gene>
<sequence length="408" mass="47381">MIIRNVFYLQLIKAIELLIPLIAIPIVIKYLGISNYGIIALLQAISAYIILIGEWGYNANATREFSSDISAFEKALLYIEIQKVKIVFCILIFICLILLKFIIELTYLQISILFVWISTSILQCKWYFQATYKLINLVIISLLSKIIYIVYVFLFVKYNTKIEEYLLFLILPNIILFIYSNYYIIKKLSINKIKNKRCFSLSTKSKSLLIEGWHLTSMRLITGAINPIALIIAKSIYGIEFVGFIGVAQRIVSASVSILTPIIDVTFPKMNYFYLNNKNKFYKFINIILLFFIFIQISGIFTYTILDQYIFYILNINYSKKSSLILSLYLLIIFFSLSNSFLVHMLVIMKRSKYISPFSLLSGILTISFMLSIERFNHSQYNFVFSILLGQLFLFISVLYLKGKNNIS</sequence>
<dbReference type="InterPro" id="IPR002797">
    <property type="entry name" value="Polysacc_synth"/>
</dbReference>
<dbReference type="PANTHER" id="PTHR30250:SF11">
    <property type="entry name" value="O-ANTIGEN TRANSPORTER-RELATED"/>
    <property type="match status" value="1"/>
</dbReference>
<dbReference type="Pfam" id="PF01943">
    <property type="entry name" value="Polysacc_synt"/>
    <property type="match status" value="1"/>
</dbReference>
<proteinExistence type="predicted"/>
<reference evidence="7" key="1">
    <citation type="journal article" date="2010" name="Appl. Environ. Microbiol.">
        <title>Molecular and genetic analyses of the putative Proteus O antigen gene locus.</title>
        <authorList>
            <person name="Wang Q."/>
            <person name="Torzewska A."/>
            <person name="Ruan X."/>
            <person name="Wang X."/>
            <person name="Rozalski A."/>
            <person name="Shao Z."/>
            <person name="Guo X."/>
            <person name="Zhou H."/>
            <person name="Feng L."/>
            <person name="Wang L."/>
        </authorList>
    </citation>
    <scope>NUCLEOTIDE SEQUENCE</scope>
    <source>
        <strain evidence="7">CCUG 19017</strain>
    </source>
</reference>
<accession>D9YZ25</accession>
<feature type="transmembrane region" description="Helical" evidence="6">
    <location>
        <begin position="84"/>
        <end position="103"/>
    </location>
</feature>
<evidence type="ECO:0000256" key="3">
    <source>
        <dbReference type="ARBA" id="ARBA00022692"/>
    </source>
</evidence>
<feature type="transmembrane region" description="Helical" evidence="6">
    <location>
        <begin position="135"/>
        <end position="154"/>
    </location>
</feature>
<evidence type="ECO:0000256" key="4">
    <source>
        <dbReference type="ARBA" id="ARBA00022989"/>
    </source>
</evidence>
<evidence type="ECO:0000256" key="5">
    <source>
        <dbReference type="ARBA" id="ARBA00023136"/>
    </source>
</evidence>
<feature type="transmembrane region" description="Helical" evidence="6">
    <location>
        <begin position="34"/>
        <end position="57"/>
    </location>
</feature>
<evidence type="ECO:0000313" key="7">
    <source>
        <dbReference type="EMBL" id="ADL32312.1"/>
    </source>
</evidence>
<feature type="transmembrane region" description="Helical" evidence="6">
    <location>
        <begin position="166"/>
        <end position="185"/>
    </location>
</feature>
<comment type="subcellular location">
    <subcellularLocation>
        <location evidence="1">Cell membrane</location>
        <topology evidence="1">Multi-pass membrane protein</topology>
    </subcellularLocation>
</comment>
<dbReference type="PANTHER" id="PTHR30250">
    <property type="entry name" value="PST FAMILY PREDICTED COLANIC ACID TRANSPORTER"/>
    <property type="match status" value="1"/>
</dbReference>
<dbReference type="AlphaFoldDB" id="D9YZ25"/>
<dbReference type="GO" id="GO:0005886">
    <property type="term" value="C:plasma membrane"/>
    <property type="evidence" value="ECO:0007669"/>
    <property type="project" value="UniProtKB-SubCell"/>
</dbReference>
<evidence type="ECO:0000256" key="1">
    <source>
        <dbReference type="ARBA" id="ARBA00004651"/>
    </source>
</evidence>
<evidence type="ECO:0000256" key="6">
    <source>
        <dbReference type="SAM" id="Phobius"/>
    </source>
</evidence>
<feature type="transmembrane region" description="Helical" evidence="6">
    <location>
        <begin position="7"/>
        <end position="28"/>
    </location>
</feature>
<protein>
    <submittedName>
        <fullName evidence="7">Wzx</fullName>
    </submittedName>
</protein>